<gene>
    <name evidence="1" type="primary">ORF218162</name>
</gene>
<feature type="non-terminal residue" evidence="1">
    <location>
        <position position="66"/>
    </location>
</feature>
<proteinExistence type="predicted"/>
<sequence length="66" mass="7450">MANCSEMVSVIPLDEEVMVIERMVGRNVISEHNNLPEHNPDISDVLQIDNIHGVLKKHIQNVHSLP</sequence>
<name>A0A0B7BZ27_9EUPU</name>
<evidence type="ECO:0000313" key="1">
    <source>
        <dbReference type="EMBL" id="CEK98238.1"/>
    </source>
</evidence>
<protein>
    <submittedName>
        <fullName evidence="1">Uncharacterized protein</fullName>
    </submittedName>
</protein>
<accession>A0A0B7BZ27</accession>
<organism evidence="1">
    <name type="scientific">Arion vulgaris</name>
    <dbReference type="NCBI Taxonomy" id="1028688"/>
    <lineage>
        <taxon>Eukaryota</taxon>
        <taxon>Metazoa</taxon>
        <taxon>Spiralia</taxon>
        <taxon>Lophotrochozoa</taxon>
        <taxon>Mollusca</taxon>
        <taxon>Gastropoda</taxon>
        <taxon>Heterobranchia</taxon>
        <taxon>Euthyneura</taxon>
        <taxon>Panpulmonata</taxon>
        <taxon>Eupulmonata</taxon>
        <taxon>Stylommatophora</taxon>
        <taxon>Helicina</taxon>
        <taxon>Arionoidea</taxon>
        <taxon>Arionidae</taxon>
        <taxon>Arion</taxon>
    </lineage>
</organism>
<dbReference type="AlphaFoldDB" id="A0A0B7BZ27"/>
<dbReference type="EMBL" id="HACG01051367">
    <property type="protein sequence ID" value="CEK98238.1"/>
    <property type="molecule type" value="Transcribed_RNA"/>
</dbReference>
<reference evidence="1" key="1">
    <citation type="submission" date="2014-12" db="EMBL/GenBank/DDBJ databases">
        <title>Insight into the proteome of Arion vulgaris.</title>
        <authorList>
            <person name="Aradska J."/>
            <person name="Bulat T."/>
            <person name="Smidak R."/>
            <person name="Sarate P."/>
            <person name="Gangsoo J."/>
            <person name="Sialana F."/>
            <person name="Bilban M."/>
            <person name="Lubec G."/>
        </authorList>
    </citation>
    <scope>NUCLEOTIDE SEQUENCE</scope>
    <source>
        <tissue evidence="1">Skin</tissue>
    </source>
</reference>